<organism evidence="5 6">
    <name type="scientific">Laticauda laticaudata</name>
    <name type="common">Blue-ringed sea krait</name>
    <name type="synonym">Blue-lipped sea krait</name>
    <dbReference type="NCBI Taxonomy" id="8630"/>
    <lineage>
        <taxon>Eukaryota</taxon>
        <taxon>Metazoa</taxon>
        <taxon>Chordata</taxon>
        <taxon>Craniata</taxon>
        <taxon>Vertebrata</taxon>
        <taxon>Euteleostomi</taxon>
        <taxon>Lepidosauria</taxon>
        <taxon>Squamata</taxon>
        <taxon>Bifurcata</taxon>
        <taxon>Unidentata</taxon>
        <taxon>Episquamata</taxon>
        <taxon>Toxicofera</taxon>
        <taxon>Serpentes</taxon>
        <taxon>Colubroidea</taxon>
        <taxon>Elapidae</taxon>
        <taxon>Laticaudinae</taxon>
        <taxon>Laticauda</taxon>
    </lineage>
</organism>
<comment type="subcellular location">
    <subcellularLocation>
        <location evidence="1">Secreted</location>
    </subcellularLocation>
</comment>
<protein>
    <recommendedName>
        <fullName evidence="4">BPTI/Kunitz inhibitor domain-containing protein</fullName>
    </recommendedName>
</protein>
<dbReference type="SMART" id="SM00131">
    <property type="entry name" value="KU"/>
    <property type="match status" value="1"/>
</dbReference>
<dbReference type="PROSITE" id="PS50279">
    <property type="entry name" value="BPTI_KUNITZ_2"/>
    <property type="match status" value="1"/>
</dbReference>
<evidence type="ECO:0000313" key="6">
    <source>
        <dbReference type="Proteomes" id="UP000694406"/>
    </source>
</evidence>
<dbReference type="PANTHER" id="PTHR10083">
    <property type="entry name" value="KUNITZ-TYPE PROTEASE INHIBITOR-RELATED"/>
    <property type="match status" value="1"/>
</dbReference>
<dbReference type="FunFam" id="4.10.410.10:FF:000017">
    <property type="entry name" value="papilin isoform X2"/>
    <property type="match status" value="1"/>
</dbReference>
<dbReference type="InterPro" id="IPR002223">
    <property type="entry name" value="Kunitz_BPTI"/>
</dbReference>
<evidence type="ECO:0000256" key="2">
    <source>
        <dbReference type="ARBA" id="ARBA00022525"/>
    </source>
</evidence>
<dbReference type="PANTHER" id="PTHR10083:SF374">
    <property type="entry name" value="BPTI_KUNITZ INHIBITOR DOMAIN-CONTAINING PROTEIN"/>
    <property type="match status" value="1"/>
</dbReference>
<dbReference type="CDD" id="cd00109">
    <property type="entry name" value="Kunitz-type"/>
    <property type="match status" value="1"/>
</dbReference>
<dbReference type="SUPFAM" id="SSF57362">
    <property type="entry name" value="BPTI-like"/>
    <property type="match status" value="1"/>
</dbReference>
<dbReference type="GeneTree" id="ENSGT01120000274992"/>
<evidence type="ECO:0000256" key="1">
    <source>
        <dbReference type="ARBA" id="ARBA00004613"/>
    </source>
</evidence>
<dbReference type="Pfam" id="PF00014">
    <property type="entry name" value="Kunitz_BPTI"/>
    <property type="match status" value="1"/>
</dbReference>
<keyword evidence="3" id="KW-1015">Disulfide bond</keyword>
<dbReference type="GO" id="GO:0005615">
    <property type="term" value="C:extracellular space"/>
    <property type="evidence" value="ECO:0007669"/>
    <property type="project" value="TreeGrafter"/>
</dbReference>
<dbReference type="Proteomes" id="UP000694406">
    <property type="component" value="Unplaced"/>
</dbReference>
<proteinExistence type="predicted"/>
<accession>A0A8C5SNZ9</accession>
<dbReference type="InterPro" id="IPR020901">
    <property type="entry name" value="Prtase_inh_Kunz-CS"/>
</dbReference>
<name>A0A8C5SNZ9_LATLA</name>
<evidence type="ECO:0000313" key="5">
    <source>
        <dbReference type="Ensembl" id="ENSLLTP00000018589.1"/>
    </source>
</evidence>
<keyword evidence="6" id="KW-1185">Reference proteome</keyword>
<evidence type="ECO:0000259" key="4">
    <source>
        <dbReference type="PROSITE" id="PS50279"/>
    </source>
</evidence>
<sequence length="106" mass="11902">LPSLCFSLSLSLPTSGRSLSPSSLPADLCQLPSEHGPCDLKVTRWFYDLKTQRCKKFTYGGCAGNANNFKRRLGCRLRCRKRGECQGGMQIFLLPVLWAWACFPWG</sequence>
<feature type="domain" description="BPTI/Kunitz inhibitor" evidence="4">
    <location>
        <begin position="29"/>
        <end position="79"/>
    </location>
</feature>
<reference evidence="5" key="1">
    <citation type="submission" date="2025-08" db="UniProtKB">
        <authorList>
            <consortium name="Ensembl"/>
        </authorList>
    </citation>
    <scope>IDENTIFICATION</scope>
</reference>
<dbReference type="AlphaFoldDB" id="A0A8C5SNZ9"/>
<dbReference type="PROSITE" id="PS00280">
    <property type="entry name" value="BPTI_KUNITZ_1"/>
    <property type="match status" value="1"/>
</dbReference>
<dbReference type="Ensembl" id="ENSLLTT00000019279.1">
    <property type="protein sequence ID" value="ENSLLTP00000018589.1"/>
    <property type="gene ID" value="ENSLLTG00000014054.1"/>
</dbReference>
<evidence type="ECO:0000256" key="3">
    <source>
        <dbReference type="ARBA" id="ARBA00023157"/>
    </source>
</evidence>
<dbReference type="InterPro" id="IPR036880">
    <property type="entry name" value="Kunitz_BPTI_sf"/>
</dbReference>
<dbReference type="GO" id="GO:0004867">
    <property type="term" value="F:serine-type endopeptidase inhibitor activity"/>
    <property type="evidence" value="ECO:0007669"/>
    <property type="project" value="InterPro"/>
</dbReference>
<dbReference type="InterPro" id="IPR050098">
    <property type="entry name" value="TFPI/VKTCI-like"/>
</dbReference>
<dbReference type="Gene3D" id="4.10.410.10">
    <property type="entry name" value="Pancreatic trypsin inhibitor Kunitz domain"/>
    <property type="match status" value="1"/>
</dbReference>
<keyword evidence="2" id="KW-0964">Secreted</keyword>
<dbReference type="PRINTS" id="PR00759">
    <property type="entry name" value="BASICPTASE"/>
</dbReference>
<reference evidence="5" key="2">
    <citation type="submission" date="2025-09" db="UniProtKB">
        <authorList>
            <consortium name="Ensembl"/>
        </authorList>
    </citation>
    <scope>IDENTIFICATION</scope>
</reference>